<keyword evidence="1" id="KW-0378">Hydrolase</keyword>
<keyword evidence="5" id="KW-1185">Reference proteome</keyword>
<sequence>MKRVFAAVFAVFAALSAVLVGTGASASTFPQYDHVFLLVDENHNYSNIIGNPNAPEINALAQDYGSAIRYTGVGDPSLPNYIAMLGGSTFGISDDDPYFFPGHTINQSNLLTQLEGAGKSWKGYYQGMPYAGYRGYCFPAKCNGIPDADTQYVAKHNGVPYFADKQTPAEFAKQNPLGQLSTDLASGQVPNFSYIIPDECNDMHGAPPWCVDSGKAGDVDDNWLVANGDKFVGNTVNQITSSPMWQSGNNAIVVTFDEGNTANSQIPHVVITNHGPRGVTDNTSYDHYSLLASLQQAFGLGCLQNSCTATPETPLFQITGSNTTPTLPAPINPAPNGTNSVSAQSQIAKGTSASLTCNGAWNQVPSPNSGNLDNDLAGVSAASTTDAWAVGTYYPSNSPNVLSTMAEHWDGRSWTEFQLPNVGLNENSLLGVSELPTGKAWAVGYYINANWVQQALVEHYDGTKWSVVSNPNPGAGGDIFYGVTAIADNDVWAVGTQKDANGTFHPLTEHWDGSTWSVVSPVDPNGGGNTLYAVKAVASNSVYAVGQTGTSFPSKALVEHWDGTKWSQLPSPADTTDSLTTLGVTGSDTALTLVGDRENSTTPYTTEVAAGAPSSLALVNSPNNGTGENDLFGTTTAADGSTYAAGWYINPSGTHQTLILHNVNGKWTIDNSPNVNTGDNGFASVAQVPGGGQWAVGVSSGSGNFSTLIAYHC</sequence>
<evidence type="ECO:0000256" key="1">
    <source>
        <dbReference type="ARBA" id="ARBA00022801"/>
    </source>
</evidence>
<keyword evidence="3" id="KW-0732">Signal</keyword>
<dbReference type="RefSeq" id="WP_137816554.1">
    <property type="nucleotide sequence ID" value="NZ_BJFL01000049.1"/>
</dbReference>
<dbReference type="GO" id="GO:0016788">
    <property type="term" value="F:hydrolase activity, acting on ester bonds"/>
    <property type="evidence" value="ECO:0007669"/>
    <property type="project" value="InterPro"/>
</dbReference>
<name>A0A4D4JIB6_9PSEU</name>
<feature type="signal peptide" evidence="3">
    <location>
        <begin position="1"/>
        <end position="26"/>
    </location>
</feature>
<evidence type="ECO:0000256" key="2">
    <source>
        <dbReference type="ARBA" id="ARBA00023026"/>
    </source>
</evidence>
<evidence type="ECO:0000256" key="3">
    <source>
        <dbReference type="SAM" id="SignalP"/>
    </source>
</evidence>
<proteinExistence type="predicted"/>
<dbReference type="PANTHER" id="PTHR31956:SF8">
    <property type="entry name" value="ACID PHOSPHATASE PHOA (AFU_ORTHOLOGUE AFUA_1G03570)"/>
    <property type="match status" value="1"/>
</dbReference>
<gene>
    <name evidence="4" type="ORF">GTS_52600</name>
</gene>
<dbReference type="Proteomes" id="UP000298860">
    <property type="component" value="Unassembled WGS sequence"/>
</dbReference>
<dbReference type="GO" id="GO:0009395">
    <property type="term" value="P:phospholipid catabolic process"/>
    <property type="evidence" value="ECO:0007669"/>
    <property type="project" value="TreeGrafter"/>
</dbReference>
<evidence type="ECO:0008006" key="6">
    <source>
        <dbReference type="Google" id="ProtNLM"/>
    </source>
</evidence>
<evidence type="ECO:0000313" key="5">
    <source>
        <dbReference type="Proteomes" id="UP000298860"/>
    </source>
</evidence>
<comment type="caution">
    <text evidence="4">The sequence shown here is derived from an EMBL/GenBank/DDBJ whole genome shotgun (WGS) entry which is preliminary data.</text>
</comment>
<accession>A0A4D4JIB6</accession>
<evidence type="ECO:0000313" key="4">
    <source>
        <dbReference type="EMBL" id="GDY33627.1"/>
    </source>
</evidence>
<dbReference type="PANTHER" id="PTHR31956">
    <property type="entry name" value="NON-SPECIFIC PHOSPHOLIPASE C4-RELATED"/>
    <property type="match status" value="1"/>
</dbReference>
<protein>
    <recommendedName>
        <fullName evidence="6">Phosphoesterase</fullName>
    </recommendedName>
</protein>
<dbReference type="EMBL" id="BJFL01000049">
    <property type="protein sequence ID" value="GDY33627.1"/>
    <property type="molecule type" value="Genomic_DNA"/>
</dbReference>
<reference evidence="5" key="1">
    <citation type="submission" date="2019-04" db="EMBL/GenBank/DDBJ databases">
        <title>Draft genome sequence of Pseudonocardiaceae bacterium SL3-2-4.</title>
        <authorList>
            <person name="Ningsih F."/>
            <person name="Yokota A."/>
            <person name="Sakai Y."/>
            <person name="Nanatani K."/>
            <person name="Yabe S."/>
            <person name="Oetari A."/>
            <person name="Sjamsuridzal W."/>
        </authorList>
    </citation>
    <scope>NUCLEOTIDE SEQUENCE [LARGE SCALE GENOMIC DNA]</scope>
    <source>
        <strain evidence="5">SL3-2-4</strain>
    </source>
</reference>
<dbReference type="AlphaFoldDB" id="A0A4D4JIB6"/>
<organism evidence="4 5">
    <name type="scientific">Gandjariella thermophila</name>
    <dbReference type="NCBI Taxonomy" id="1931992"/>
    <lineage>
        <taxon>Bacteria</taxon>
        <taxon>Bacillati</taxon>
        <taxon>Actinomycetota</taxon>
        <taxon>Actinomycetes</taxon>
        <taxon>Pseudonocardiales</taxon>
        <taxon>Pseudonocardiaceae</taxon>
        <taxon>Gandjariella</taxon>
    </lineage>
</organism>
<keyword evidence="2" id="KW-0843">Virulence</keyword>
<feature type="chain" id="PRO_5020205643" description="Phosphoesterase" evidence="3">
    <location>
        <begin position="27"/>
        <end position="713"/>
    </location>
</feature>
<dbReference type="Pfam" id="PF04185">
    <property type="entry name" value="Phosphoesterase"/>
    <property type="match status" value="1"/>
</dbReference>
<dbReference type="Gene3D" id="3.40.720.10">
    <property type="entry name" value="Alkaline Phosphatase, subunit A"/>
    <property type="match status" value="1"/>
</dbReference>
<dbReference type="OrthoDB" id="3454650at2"/>
<dbReference type="InterPro" id="IPR017850">
    <property type="entry name" value="Alkaline_phosphatase_core_sf"/>
</dbReference>
<dbReference type="InterPro" id="IPR007312">
    <property type="entry name" value="Phosphoesterase"/>
</dbReference>